<dbReference type="Proteomes" id="UP000838756">
    <property type="component" value="Unassembled WGS sequence"/>
</dbReference>
<gene>
    <name evidence="1" type="primary">jg15373</name>
    <name evidence="1" type="ORF">PAEG_LOCUS22696</name>
</gene>
<evidence type="ECO:0000313" key="2">
    <source>
        <dbReference type="Proteomes" id="UP000838756"/>
    </source>
</evidence>
<evidence type="ECO:0000313" key="1">
    <source>
        <dbReference type="EMBL" id="CAH2254758.1"/>
    </source>
</evidence>
<name>A0A8S4SGD3_9NEOP</name>
<dbReference type="EMBL" id="CAKXAJ010026087">
    <property type="protein sequence ID" value="CAH2254758.1"/>
    <property type="molecule type" value="Genomic_DNA"/>
</dbReference>
<reference evidence="1" key="1">
    <citation type="submission" date="2022-03" db="EMBL/GenBank/DDBJ databases">
        <authorList>
            <person name="Lindestad O."/>
        </authorList>
    </citation>
    <scope>NUCLEOTIDE SEQUENCE</scope>
</reference>
<dbReference type="AlphaFoldDB" id="A0A8S4SGD3"/>
<accession>A0A8S4SGD3</accession>
<proteinExistence type="predicted"/>
<keyword evidence="2" id="KW-1185">Reference proteome</keyword>
<comment type="caution">
    <text evidence="1">The sequence shown here is derived from an EMBL/GenBank/DDBJ whole genome shotgun (WGS) entry which is preliminary data.</text>
</comment>
<protein>
    <submittedName>
        <fullName evidence="1">Jg15373 protein</fullName>
    </submittedName>
</protein>
<sequence length="74" mass="8308">MRSASNASAVYRTRRDADPYGASRFDGGKARGEVDQIVLEYTLRNMSYRIPKGTQPCDDVQTLKLSISKEAFTF</sequence>
<organism evidence="1 2">
    <name type="scientific">Pararge aegeria aegeria</name>
    <dbReference type="NCBI Taxonomy" id="348720"/>
    <lineage>
        <taxon>Eukaryota</taxon>
        <taxon>Metazoa</taxon>
        <taxon>Ecdysozoa</taxon>
        <taxon>Arthropoda</taxon>
        <taxon>Hexapoda</taxon>
        <taxon>Insecta</taxon>
        <taxon>Pterygota</taxon>
        <taxon>Neoptera</taxon>
        <taxon>Endopterygota</taxon>
        <taxon>Lepidoptera</taxon>
        <taxon>Glossata</taxon>
        <taxon>Ditrysia</taxon>
        <taxon>Papilionoidea</taxon>
        <taxon>Nymphalidae</taxon>
        <taxon>Satyrinae</taxon>
        <taxon>Satyrini</taxon>
        <taxon>Parargina</taxon>
        <taxon>Pararge</taxon>
    </lineage>
</organism>